<evidence type="ECO:0000259" key="14">
    <source>
        <dbReference type="Pfam" id="PF02879"/>
    </source>
</evidence>
<evidence type="ECO:0000256" key="9">
    <source>
        <dbReference type="ARBA" id="ARBA00023235"/>
    </source>
</evidence>
<comment type="catalytic activity">
    <reaction evidence="11">
        <text>O-phospho-L-seryl-[protein] + alpha-D-glucose 1-phosphate = alpha-D-glucose 1,6-bisphosphate + L-seryl-[protein]</text>
        <dbReference type="Rhea" id="RHEA:68748"/>
        <dbReference type="Rhea" id="RHEA-COMP:9863"/>
        <dbReference type="Rhea" id="RHEA-COMP:11604"/>
        <dbReference type="ChEBI" id="CHEBI:29999"/>
        <dbReference type="ChEBI" id="CHEBI:58392"/>
        <dbReference type="ChEBI" id="CHEBI:58601"/>
        <dbReference type="ChEBI" id="CHEBI:83421"/>
    </reaction>
</comment>
<evidence type="ECO:0000313" key="17">
    <source>
        <dbReference type="Proteomes" id="UP001497444"/>
    </source>
</evidence>
<dbReference type="PANTHER" id="PTHR45745:SF1">
    <property type="entry name" value="PHOSPHOGLUCOMUTASE 2B-RELATED"/>
    <property type="match status" value="1"/>
</dbReference>
<evidence type="ECO:0000259" key="13">
    <source>
        <dbReference type="Pfam" id="PF02878"/>
    </source>
</evidence>
<dbReference type="Pfam" id="PF02878">
    <property type="entry name" value="PGM_PMM_I"/>
    <property type="match status" value="1"/>
</dbReference>
<name>A0ABP0VHB8_9BRYO</name>
<evidence type="ECO:0000256" key="2">
    <source>
        <dbReference type="ARBA" id="ARBA00001946"/>
    </source>
</evidence>
<dbReference type="Pfam" id="PF02880">
    <property type="entry name" value="PGM_PMM_III"/>
    <property type="match status" value="1"/>
</dbReference>
<dbReference type="EC" id="5.4.2.2" evidence="4"/>
<dbReference type="InterPro" id="IPR005841">
    <property type="entry name" value="Alpha-D-phosphohexomutase_SF"/>
</dbReference>
<evidence type="ECO:0000259" key="15">
    <source>
        <dbReference type="Pfam" id="PF02880"/>
    </source>
</evidence>
<evidence type="ECO:0000256" key="7">
    <source>
        <dbReference type="ARBA" id="ARBA00022723"/>
    </source>
</evidence>
<dbReference type="PRINTS" id="PR00509">
    <property type="entry name" value="PGMPMM"/>
</dbReference>
<dbReference type="EMBL" id="CAXAQS010000718">
    <property type="protein sequence ID" value="CAK9252865.1"/>
    <property type="molecule type" value="Genomic_DNA"/>
</dbReference>
<proteinExistence type="inferred from homology"/>
<evidence type="ECO:0000256" key="4">
    <source>
        <dbReference type="ARBA" id="ARBA00012728"/>
    </source>
</evidence>
<dbReference type="InterPro" id="IPR005845">
    <property type="entry name" value="A-D-PHexomutase_a/b/a-II"/>
</dbReference>
<comment type="catalytic activity">
    <reaction evidence="10">
        <text>alpha-D-glucose 1,6-bisphosphate + L-seryl-[protein] = O-phospho-L-seryl-[protein] + alpha-D-glucose 6-phosphate</text>
        <dbReference type="Rhea" id="RHEA:68752"/>
        <dbReference type="Rhea" id="RHEA-COMP:9863"/>
        <dbReference type="Rhea" id="RHEA-COMP:11604"/>
        <dbReference type="ChEBI" id="CHEBI:29999"/>
        <dbReference type="ChEBI" id="CHEBI:58225"/>
        <dbReference type="ChEBI" id="CHEBI:58392"/>
        <dbReference type="ChEBI" id="CHEBI:83421"/>
    </reaction>
</comment>
<evidence type="ECO:0000256" key="3">
    <source>
        <dbReference type="ARBA" id="ARBA00010231"/>
    </source>
</evidence>
<comment type="catalytic activity">
    <reaction evidence="1">
        <text>alpha-D-glucose 1-phosphate = alpha-D-glucose 6-phosphate</text>
        <dbReference type="Rhea" id="RHEA:23536"/>
        <dbReference type="ChEBI" id="CHEBI:58225"/>
        <dbReference type="ChEBI" id="CHEBI:58601"/>
        <dbReference type="EC" id="5.4.2.2"/>
    </reaction>
</comment>
<dbReference type="PROSITE" id="PS00710">
    <property type="entry name" value="PGM_PMM"/>
    <property type="match status" value="1"/>
</dbReference>
<accession>A0ABP0VHB8</accession>
<feature type="domain" description="Alpha-D-phosphohexomutase alpha/beta/alpha" evidence="14">
    <location>
        <begin position="215"/>
        <end position="322"/>
    </location>
</feature>
<keyword evidence="6" id="KW-0597">Phosphoprotein</keyword>
<comment type="caution">
    <text evidence="16">The sequence shown here is derived from an EMBL/GenBank/DDBJ whole genome shotgun (WGS) entry which is preliminary data.</text>
</comment>
<organism evidence="16 17">
    <name type="scientific">Sphagnum jensenii</name>
    <dbReference type="NCBI Taxonomy" id="128206"/>
    <lineage>
        <taxon>Eukaryota</taxon>
        <taxon>Viridiplantae</taxon>
        <taxon>Streptophyta</taxon>
        <taxon>Embryophyta</taxon>
        <taxon>Bryophyta</taxon>
        <taxon>Sphagnophytina</taxon>
        <taxon>Sphagnopsida</taxon>
        <taxon>Sphagnales</taxon>
        <taxon>Sphagnaceae</taxon>
        <taxon>Sphagnum</taxon>
    </lineage>
</organism>
<evidence type="ECO:0000256" key="6">
    <source>
        <dbReference type="ARBA" id="ARBA00022553"/>
    </source>
</evidence>
<sequence>MPHLMEISPRAGELAGESERVDLNKLLEAYEREHPDVNIPAQKVKFGTSGHRGSSLDLSFNEDHIIAITQAICNYRKTQGITGPLFIGYDTHALSLSAYRTALTVLVGNGITVFKSIEDEYTPTPVISHAILNFNKNRITGLADGIVVTPSHNPPEEGGIKYNSTHGGPAQASATQWIQADANRILLLGVNKLSKMSWEQASCSDSLYDHDFVTPYIADLKNVIDLGKIRDTGLTVAVDPMGGAGVHYWDHIAELYDLNLIVTNREVDPSFKFIPRDWDGKIRMDPTSSFAMKPLIEQRNRFDISFACDTDHDRHGIVSAEGGLMSANQYLTAASFYLFGHRPLWSAELRLGKTVVSTELLDRVARYYGRNIFEVPVGFKWFEYGLFKEELALAVEESGGASILRGSGGVWTTDKDGIVMGLLAAEITATLGHDPWQLYHQVEESLGVAYDTRIDSSATQEQMSRLAIISPQQVQDQSLAGEKISQCETRASGDFTTHWRD</sequence>
<dbReference type="Pfam" id="PF02879">
    <property type="entry name" value="PGM_PMM_II"/>
    <property type="match status" value="1"/>
</dbReference>
<keyword evidence="9" id="KW-0413">Isomerase</keyword>
<keyword evidence="7 12" id="KW-0479">Metal-binding</keyword>
<keyword evidence="5" id="KW-0313">Glucose metabolism</keyword>
<evidence type="ECO:0000256" key="11">
    <source>
        <dbReference type="ARBA" id="ARBA00049409"/>
    </source>
</evidence>
<dbReference type="InterPro" id="IPR016055">
    <property type="entry name" value="A-D-PHexomutase_a/b/a-I/II/III"/>
</dbReference>
<feature type="domain" description="Alpha-D-phosphohexomutase alpha/beta/alpha" evidence="15">
    <location>
        <begin position="328"/>
        <end position="442"/>
    </location>
</feature>
<evidence type="ECO:0000256" key="10">
    <source>
        <dbReference type="ARBA" id="ARBA00049318"/>
    </source>
</evidence>
<dbReference type="Proteomes" id="UP001497444">
    <property type="component" value="Unassembled WGS sequence"/>
</dbReference>
<dbReference type="Gene3D" id="3.40.120.10">
    <property type="entry name" value="Alpha-D-Glucose-1,6-Bisphosphate, subunit A, domain 3"/>
    <property type="match status" value="3"/>
</dbReference>
<dbReference type="PANTHER" id="PTHR45745">
    <property type="entry name" value="PHOSPHOMANNOMUTASE 45A"/>
    <property type="match status" value="1"/>
</dbReference>
<evidence type="ECO:0000256" key="5">
    <source>
        <dbReference type="ARBA" id="ARBA00022526"/>
    </source>
</evidence>
<evidence type="ECO:0000256" key="8">
    <source>
        <dbReference type="ARBA" id="ARBA00022842"/>
    </source>
</evidence>
<keyword evidence="5" id="KW-0119">Carbohydrate metabolism</keyword>
<keyword evidence="17" id="KW-1185">Reference proteome</keyword>
<dbReference type="SUPFAM" id="SSF53738">
    <property type="entry name" value="Phosphoglucomutase, first 3 domains"/>
    <property type="match status" value="2"/>
</dbReference>
<evidence type="ECO:0000256" key="1">
    <source>
        <dbReference type="ARBA" id="ARBA00000443"/>
    </source>
</evidence>
<gene>
    <name evidence="16" type="ORF">CSSPJE1EN1_LOCUS28243</name>
</gene>
<reference evidence="16" key="1">
    <citation type="submission" date="2024-02" db="EMBL/GenBank/DDBJ databases">
        <authorList>
            <consortium name="ELIXIR-Norway"/>
            <consortium name="Elixir Norway"/>
        </authorList>
    </citation>
    <scope>NUCLEOTIDE SEQUENCE</scope>
</reference>
<dbReference type="InterPro" id="IPR016066">
    <property type="entry name" value="A-D-PHexomutase_CS"/>
</dbReference>
<dbReference type="InterPro" id="IPR005844">
    <property type="entry name" value="A-D-PHexomutase_a/b/a-I"/>
</dbReference>
<comment type="cofactor">
    <cofactor evidence="2">
        <name>Mg(2+)</name>
        <dbReference type="ChEBI" id="CHEBI:18420"/>
    </cofactor>
</comment>
<evidence type="ECO:0000313" key="16">
    <source>
        <dbReference type="EMBL" id="CAK9252865.1"/>
    </source>
</evidence>
<protein>
    <recommendedName>
        <fullName evidence="4">phosphoglucomutase (alpha-D-glucose-1,6-bisphosphate-dependent)</fullName>
        <ecNumber evidence="4">5.4.2.2</ecNumber>
    </recommendedName>
</protein>
<feature type="domain" description="Alpha-D-phosphohexomutase alpha/beta/alpha" evidence="13">
    <location>
        <begin position="44"/>
        <end position="184"/>
    </location>
</feature>
<evidence type="ECO:0000256" key="12">
    <source>
        <dbReference type="RuleBase" id="RU004326"/>
    </source>
</evidence>
<comment type="similarity">
    <text evidence="3 12">Belongs to the phosphohexose mutase family.</text>
</comment>
<keyword evidence="8 12" id="KW-0460">Magnesium</keyword>
<dbReference type="InterPro" id="IPR005846">
    <property type="entry name" value="A-D-PHexomutase_a/b/a-III"/>
</dbReference>